<reference evidence="7 8" key="1">
    <citation type="submission" date="2024-11" db="EMBL/GenBank/DDBJ databases">
        <title>Adaptive evolution of stress response genes in parasites aligns with host niche diversity.</title>
        <authorList>
            <person name="Hahn C."/>
            <person name="Resl P."/>
        </authorList>
    </citation>
    <scope>NUCLEOTIDE SEQUENCE [LARGE SCALE GENOMIC DNA]</scope>
    <source>
        <strain evidence="7">EGGRZ-B1_66</strain>
        <tissue evidence="7">Body</tissue>
    </source>
</reference>
<dbReference type="PROSITE" id="PS50865">
    <property type="entry name" value="ZF_MYND_2"/>
    <property type="match status" value="1"/>
</dbReference>
<organism evidence="7 8">
    <name type="scientific">Cichlidogyrus casuarinus</name>
    <dbReference type="NCBI Taxonomy" id="1844966"/>
    <lineage>
        <taxon>Eukaryota</taxon>
        <taxon>Metazoa</taxon>
        <taxon>Spiralia</taxon>
        <taxon>Lophotrochozoa</taxon>
        <taxon>Platyhelminthes</taxon>
        <taxon>Monogenea</taxon>
        <taxon>Monopisthocotylea</taxon>
        <taxon>Dactylogyridea</taxon>
        <taxon>Ancyrocephalidae</taxon>
        <taxon>Cichlidogyrus</taxon>
    </lineage>
</organism>
<dbReference type="SUPFAM" id="SSF48403">
    <property type="entry name" value="Ankyrin repeat"/>
    <property type="match status" value="1"/>
</dbReference>
<dbReference type="PANTHER" id="PTHR15897:SF2">
    <property type="entry name" value="ANKYRIN REPEAT AND MYND DOMAIN-CONTAINING PROTEIN 1"/>
    <property type="match status" value="1"/>
</dbReference>
<feature type="repeat" description="ANK" evidence="4">
    <location>
        <begin position="179"/>
        <end position="214"/>
    </location>
</feature>
<evidence type="ECO:0000256" key="5">
    <source>
        <dbReference type="PROSITE-ProRule" id="PRU00134"/>
    </source>
</evidence>
<dbReference type="GO" id="GO:0008270">
    <property type="term" value="F:zinc ion binding"/>
    <property type="evidence" value="ECO:0007669"/>
    <property type="project" value="UniProtKB-KW"/>
</dbReference>
<proteinExistence type="predicted"/>
<keyword evidence="3" id="KW-0862">Zinc</keyword>
<keyword evidence="2 5" id="KW-0863">Zinc-finger</keyword>
<dbReference type="Proteomes" id="UP001626550">
    <property type="component" value="Unassembled WGS sequence"/>
</dbReference>
<dbReference type="InterPro" id="IPR002110">
    <property type="entry name" value="Ankyrin_rpt"/>
</dbReference>
<dbReference type="InterPro" id="IPR002893">
    <property type="entry name" value="Znf_MYND"/>
</dbReference>
<dbReference type="InterPro" id="IPR036770">
    <property type="entry name" value="Ankyrin_rpt-contain_sf"/>
</dbReference>
<evidence type="ECO:0000256" key="4">
    <source>
        <dbReference type="PROSITE-ProRule" id="PRU00023"/>
    </source>
</evidence>
<keyword evidence="8" id="KW-1185">Reference proteome</keyword>
<evidence type="ECO:0000313" key="7">
    <source>
        <dbReference type="EMBL" id="KAL3319753.1"/>
    </source>
</evidence>
<evidence type="ECO:0000256" key="1">
    <source>
        <dbReference type="ARBA" id="ARBA00022723"/>
    </source>
</evidence>
<evidence type="ECO:0000313" key="8">
    <source>
        <dbReference type="Proteomes" id="UP001626550"/>
    </source>
</evidence>
<dbReference type="PANTHER" id="PTHR15897">
    <property type="entry name" value="ANKYRIN REPEAT AND MYND DOMAIN PROTEIN 1"/>
    <property type="match status" value="1"/>
</dbReference>
<accession>A0ABD2QK00</accession>
<dbReference type="AlphaFoldDB" id="A0ABD2QK00"/>
<gene>
    <name evidence="7" type="primary">ANKMY1</name>
    <name evidence="7" type="ORF">Ciccas_001569</name>
</gene>
<evidence type="ECO:0000259" key="6">
    <source>
        <dbReference type="PROSITE" id="PS50865"/>
    </source>
</evidence>
<dbReference type="InterPro" id="IPR053064">
    <property type="entry name" value="Ankyrin-MYND_domain-protein"/>
</dbReference>
<evidence type="ECO:0000256" key="2">
    <source>
        <dbReference type="ARBA" id="ARBA00022771"/>
    </source>
</evidence>
<keyword evidence="1" id="KW-0479">Metal-binding</keyword>
<name>A0ABD2QK00_9PLAT</name>
<sequence length="511" mass="56351">MSQKAICHADIASNTPSKKALTQSSKELAKNRCFTRNYVHIPLSFFSSSDSEDDDSEILGISSFTSTSERKSELRHKAVVYAKQDLMTKVIDLLLRRGADPNKSAVPLTCLFLAVQNKDVLMVKKLLLAGADPNVTLGTMYPNCIRLKGTPKSHVSLRDSGLSKTNNETLIMSLECSPGDLTPLHFAVLLPGKAGVEIVRMLLEALADPNVRAQADGSFAVLPAPTDTINNSVSVEKKKCNEDLFTLDPPTDYAADDGRTPLHLACARDYELDHANEVVKLLLAHKADPNLLCNGMSPLALAIASGNDDAIASLLSIPETNASLPLGNGWGSTLCVAASTMFEFRRDITKRINLLEKLIHLGGVNPIDPLVEVPPKFIAGNVVDFIFQQYAQDRRISSVPYHALSPTERETFVARKTTMTYLCDKVREAAVRRSDARGSSDDSQMQPYLYCYECARSVGVRLIPCTRCRSVYYCSKNCKSRAWTSRHKEECTRLLGMKSLRNYGSKQIHYK</sequence>
<dbReference type="Gene3D" id="1.25.40.20">
    <property type="entry name" value="Ankyrin repeat-containing domain"/>
    <property type="match status" value="2"/>
</dbReference>
<dbReference type="Pfam" id="PF01753">
    <property type="entry name" value="zf-MYND"/>
    <property type="match status" value="1"/>
</dbReference>
<dbReference type="PROSITE" id="PS50088">
    <property type="entry name" value="ANK_REPEAT"/>
    <property type="match status" value="2"/>
</dbReference>
<dbReference type="EMBL" id="JBJKFK010000105">
    <property type="protein sequence ID" value="KAL3319753.1"/>
    <property type="molecule type" value="Genomic_DNA"/>
</dbReference>
<dbReference type="SUPFAM" id="SSF144232">
    <property type="entry name" value="HIT/MYND zinc finger-like"/>
    <property type="match status" value="1"/>
</dbReference>
<dbReference type="Pfam" id="PF00023">
    <property type="entry name" value="Ank"/>
    <property type="match status" value="2"/>
</dbReference>
<dbReference type="SMART" id="SM00248">
    <property type="entry name" value="ANK"/>
    <property type="match status" value="5"/>
</dbReference>
<dbReference type="Gene3D" id="6.10.140.2220">
    <property type="match status" value="1"/>
</dbReference>
<protein>
    <submittedName>
        <fullName evidence="7">Ankyrin repeat and MYND domain containing 1</fullName>
    </submittedName>
</protein>
<feature type="domain" description="MYND-type" evidence="6">
    <location>
        <begin position="451"/>
        <end position="491"/>
    </location>
</feature>
<dbReference type="PROSITE" id="PS50297">
    <property type="entry name" value="ANK_REP_REGION"/>
    <property type="match status" value="1"/>
</dbReference>
<evidence type="ECO:0000256" key="3">
    <source>
        <dbReference type="ARBA" id="ARBA00022833"/>
    </source>
</evidence>
<dbReference type="Pfam" id="PF12796">
    <property type="entry name" value="Ank_2"/>
    <property type="match status" value="1"/>
</dbReference>
<keyword evidence="4" id="KW-0040">ANK repeat</keyword>
<comment type="caution">
    <text evidence="7">The sequence shown here is derived from an EMBL/GenBank/DDBJ whole genome shotgun (WGS) entry which is preliminary data.</text>
</comment>
<feature type="repeat" description="ANK" evidence="4">
    <location>
        <begin position="257"/>
        <end position="294"/>
    </location>
</feature>
<dbReference type="PROSITE" id="PS01360">
    <property type="entry name" value="ZF_MYND_1"/>
    <property type="match status" value="1"/>
</dbReference>